<reference evidence="1 2" key="1">
    <citation type="journal article" date="2019" name="Int. J. Syst. Evol. Microbiol.">
        <title>The Global Catalogue of Microorganisms (GCM) 10K type strain sequencing project: providing services to taxonomists for standard genome sequencing and annotation.</title>
        <authorList>
            <consortium name="The Broad Institute Genomics Platform"/>
            <consortium name="The Broad Institute Genome Sequencing Center for Infectious Disease"/>
            <person name="Wu L."/>
            <person name="Ma J."/>
        </authorList>
    </citation>
    <scope>NUCLEOTIDE SEQUENCE [LARGE SCALE GENOMIC DNA]</scope>
    <source>
        <strain evidence="1 2">JCM 16009</strain>
    </source>
</reference>
<organism evidence="1 2">
    <name type="scientific">Pseudonocardia ailaonensis</name>
    <dbReference type="NCBI Taxonomy" id="367279"/>
    <lineage>
        <taxon>Bacteria</taxon>
        <taxon>Bacillati</taxon>
        <taxon>Actinomycetota</taxon>
        <taxon>Actinomycetes</taxon>
        <taxon>Pseudonocardiales</taxon>
        <taxon>Pseudonocardiaceae</taxon>
        <taxon>Pseudonocardia</taxon>
    </lineage>
</organism>
<evidence type="ECO:0000313" key="1">
    <source>
        <dbReference type="EMBL" id="GAA1844702.1"/>
    </source>
</evidence>
<keyword evidence="2" id="KW-1185">Reference proteome</keyword>
<name>A0ABN2MYV4_9PSEU</name>
<evidence type="ECO:0000313" key="2">
    <source>
        <dbReference type="Proteomes" id="UP001500449"/>
    </source>
</evidence>
<dbReference type="Proteomes" id="UP001500449">
    <property type="component" value="Unassembled WGS sequence"/>
</dbReference>
<gene>
    <name evidence="1" type="ORF">GCM10009836_25230</name>
</gene>
<dbReference type="RefSeq" id="WP_344415752.1">
    <property type="nucleotide sequence ID" value="NZ_BAAAQK010000005.1"/>
</dbReference>
<protein>
    <recommendedName>
        <fullName evidence="3">Zinc-binding alcohol dehydrogenase family protein</fullName>
    </recommendedName>
</protein>
<proteinExistence type="predicted"/>
<evidence type="ECO:0008006" key="3">
    <source>
        <dbReference type="Google" id="ProtNLM"/>
    </source>
</evidence>
<dbReference type="EMBL" id="BAAAQK010000005">
    <property type="protein sequence ID" value="GAA1844702.1"/>
    <property type="molecule type" value="Genomic_DNA"/>
</dbReference>
<comment type="caution">
    <text evidence="1">The sequence shown here is derived from an EMBL/GenBank/DDBJ whole genome shotgun (WGS) entry which is preliminary data.</text>
</comment>
<accession>A0ABN2MYV4</accession>
<sequence>MYAGGAATFPVDLGASMGANARLLFVSIFTMPEPAKRAAVAAVMDAVAAGVLGVGTAAGLQVHHHPLADLGRAFEAVEQGAVGKVLVDVDPALG</sequence>